<evidence type="ECO:0000256" key="1">
    <source>
        <dbReference type="ARBA" id="ARBA00022729"/>
    </source>
</evidence>
<reference evidence="3" key="1">
    <citation type="submission" date="2016-10" db="EMBL/GenBank/DDBJ databases">
        <title>Sequence of Gallionella enrichment culture.</title>
        <authorList>
            <person name="Poehlein A."/>
            <person name="Muehling M."/>
            <person name="Daniel R."/>
        </authorList>
    </citation>
    <scope>NUCLEOTIDE SEQUENCE</scope>
</reference>
<dbReference type="InterPro" id="IPR028082">
    <property type="entry name" value="Peripla_BP_I"/>
</dbReference>
<organism evidence="3">
    <name type="scientific">mine drainage metagenome</name>
    <dbReference type="NCBI Taxonomy" id="410659"/>
    <lineage>
        <taxon>unclassified sequences</taxon>
        <taxon>metagenomes</taxon>
        <taxon>ecological metagenomes</taxon>
    </lineage>
</organism>
<accession>A0A1J5RR27</accession>
<protein>
    <submittedName>
        <fullName evidence="3">Leu/Ile/Val-binding protein</fullName>
    </submittedName>
</protein>
<sequence>MNRCWKKLTAGCALALFATFSLFANAATNDYQLNVVLSLTGRFAFLGKAEQHSLELLQKAVNADGGIRGRPLQYKFYDDQSSPQTAVQMATEVLAAHPAVMMGPSIVAMCNAVAPLVQKSGPVQYCMSPGIHPAKGSYVFTSGVSTIDQGNTLIRYFRLKGWKRIAIMTSTDASGQDAERGLESVLKLPENKDIKVVENVHFNITDVSVAAQIERVKAAKPQAFIAWSTGAPVATVFKGIVQAGLNVPVATTDGNMTYAQMKQYAAFLPKDLYFPSGQWISNGTGPEFPPAVKKAQEKLLSTFKAVNESPDEGGMLAWGPGTLLVDALRSIGPEATATQLRDYLAHLKNAPGVNGMYDFVSVPQRGLGVKNIVVTRWNAANKHWDVVSQPTGIPLAH</sequence>
<dbReference type="PANTHER" id="PTHR30483">
    <property type="entry name" value="LEUCINE-SPECIFIC-BINDING PROTEIN"/>
    <property type="match status" value="1"/>
</dbReference>
<dbReference type="SUPFAM" id="SSF53822">
    <property type="entry name" value="Periplasmic binding protein-like I"/>
    <property type="match status" value="1"/>
</dbReference>
<feature type="domain" description="Leucine-binding protein" evidence="2">
    <location>
        <begin position="35"/>
        <end position="379"/>
    </location>
</feature>
<dbReference type="Gene3D" id="3.40.50.2300">
    <property type="match status" value="2"/>
</dbReference>
<dbReference type="Pfam" id="PF13458">
    <property type="entry name" value="Peripla_BP_6"/>
    <property type="match status" value="1"/>
</dbReference>
<dbReference type="InterPro" id="IPR028081">
    <property type="entry name" value="Leu-bd"/>
</dbReference>
<evidence type="ECO:0000259" key="2">
    <source>
        <dbReference type="Pfam" id="PF13458"/>
    </source>
</evidence>
<comment type="caution">
    <text evidence="3">The sequence shown here is derived from an EMBL/GenBank/DDBJ whole genome shotgun (WGS) entry which is preliminary data.</text>
</comment>
<dbReference type="InterPro" id="IPR051010">
    <property type="entry name" value="BCAA_transport"/>
</dbReference>
<dbReference type="EMBL" id="MLJW01000115">
    <property type="protein sequence ID" value="OIQ98752.1"/>
    <property type="molecule type" value="Genomic_DNA"/>
</dbReference>
<keyword evidence="1" id="KW-0732">Signal</keyword>
<evidence type="ECO:0000313" key="3">
    <source>
        <dbReference type="EMBL" id="OIQ98752.1"/>
    </source>
</evidence>
<gene>
    <name evidence="3" type="primary">livJ_1</name>
    <name evidence="3" type="ORF">GALL_192530</name>
</gene>
<dbReference type="AlphaFoldDB" id="A0A1J5RR27"/>
<name>A0A1J5RR27_9ZZZZ</name>
<proteinExistence type="predicted"/>
<dbReference type="PANTHER" id="PTHR30483:SF38">
    <property type="entry name" value="BLR7848 PROTEIN"/>
    <property type="match status" value="1"/>
</dbReference>